<dbReference type="Gene3D" id="3.90.1150.10">
    <property type="entry name" value="Aspartate Aminotransferase, domain 1"/>
    <property type="match status" value="1"/>
</dbReference>
<comment type="caution">
    <text evidence="7">The sequence shown here is derived from an EMBL/GenBank/DDBJ whole genome shotgun (WGS) entry which is preliminary data.</text>
</comment>
<keyword evidence="4 6" id="KW-0456">Lyase</keyword>
<comment type="similarity">
    <text evidence="2 6">Belongs to the group II decarboxylase family.</text>
</comment>
<evidence type="ECO:0000256" key="4">
    <source>
        <dbReference type="ARBA" id="ARBA00023239"/>
    </source>
</evidence>
<evidence type="ECO:0000313" key="7">
    <source>
        <dbReference type="EMBL" id="OJD15449.1"/>
    </source>
</evidence>
<organism evidence="7 8">
    <name type="scientific">Emergomyces pasteurianus Ep9510</name>
    <dbReference type="NCBI Taxonomy" id="1447872"/>
    <lineage>
        <taxon>Eukaryota</taxon>
        <taxon>Fungi</taxon>
        <taxon>Dikarya</taxon>
        <taxon>Ascomycota</taxon>
        <taxon>Pezizomycotina</taxon>
        <taxon>Eurotiomycetes</taxon>
        <taxon>Eurotiomycetidae</taxon>
        <taxon>Onygenales</taxon>
        <taxon>Ajellomycetaceae</taxon>
        <taxon>Emergomyces</taxon>
    </lineage>
</organism>
<dbReference type="STRING" id="1447872.A0A1J9PGB1"/>
<dbReference type="GO" id="GO:0016831">
    <property type="term" value="F:carboxy-lyase activity"/>
    <property type="evidence" value="ECO:0007669"/>
    <property type="project" value="TreeGrafter"/>
</dbReference>
<dbReference type="Pfam" id="PF00282">
    <property type="entry name" value="Pyridoxal_deC"/>
    <property type="match status" value="1"/>
</dbReference>
<dbReference type="InterPro" id="IPR010977">
    <property type="entry name" value="Aromatic_deC"/>
</dbReference>
<dbReference type="Gene3D" id="3.40.640.10">
    <property type="entry name" value="Type I PLP-dependent aspartate aminotransferase-like (Major domain)"/>
    <property type="match status" value="1"/>
</dbReference>
<evidence type="ECO:0008006" key="9">
    <source>
        <dbReference type="Google" id="ProtNLM"/>
    </source>
</evidence>
<evidence type="ECO:0000256" key="6">
    <source>
        <dbReference type="RuleBase" id="RU000382"/>
    </source>
</evidence>
<dbReference type="OrthoDB" id="2161780at2759"/>
<proteinExistence type="inferred from homology"/>
<dbReference type="GO" id="GO:0019752">
    <property type="term" value="P:carboxylic acid metabolic process"/>
    <property type="evidence" value="ECO:0007669"/>
    <property type="project" value="InterPro"/>
</dbReference>
<dbReference type="GO" id="GO:0005737">
    <property type="term" value="C:cytoplasm"/>
    <property type="evidence" value="ECO:0007669"/>
    <property type="project" value="TreeGrafter"/>
</dbReference>
<gene>
    <name evidence="7" type="ORF">AJ78_04290</name>
</gene>
<name>A0A1J9PGB1_9EURO</name>
<keyword evidence="8" id="KW-1185">Reference proteome</keyword>
<evidence type="ECO:0000256" key="3">
    <source>
        <dbReference type="ARBA" id="ARBA00022898"/>
    </source>
</evidence>
<dbReference type="Proteomes" id="UP000182235">
    <property type="component" value="Unassembled WGS sequence"/>
</dbReference>
<sequence>MSIQPLQTPEDNEFPIQIWQTAISPWTSPVIPAPNTLAQVRSSLITSLPTTGLGFSEVKRHIVQDITPGFNGSSISANYYGFVTGGATPAALLADHIVSAYDQNVQVHIPDHSVVTDLEDRALTFLLDLFHLDHKCWTHKTLTTGATASNVLGLALGREFVLRGAVERKAGADPEGIRKSVGEYGMAEVLLEAGLKGLQVLSTYPHSSLGKAAGILGIGRANVRSVCTAGGGESQRPLQFDYQVLERELGRSDMASIVAVSSGEVNTGHFATQGLEEFRKLRQLCDKYGAWLHVDGAFGLFGRILKSGGEFDSILKGCQGLELADSIAGDGHKLLNVPYDCGIFFSRHANLAEDVCRNPNAAYLNAATGANGIPAPCNNGLENSRRFRALPVYATLVAYGKDGYRDMLARQIRLARSVAGWLFEHPAYEVLPHNPEKEGLLQDTFIIVLFRAKDENVNRVLVNKINATSKIYVSGTNWAGKPACRIAISNWRANEEQDFEMITSVLGAIAQ</sequence>
<evidence type="ECO:0000313" key="8">
    <source>
        <dbReference type="Proteomes" id="UP000182235"/>
    </source>
</evidence>
<dbReference type="InterPro" id="IPR015422">
    <property type="entry name" value="PyrdxlP-dep_Trfase_small"/>
</dbReference>
<reference evidence="7 8" key="1">
    <citation type="submission" date="2015-07" db="EMBL/GenBank/DDBJ databases">
        <title>Emmonsia species relationships and genome sequence.</title>
        <authorList>
            <consortium name="The Broad Institute Genomics Platform"/>
            <person name="Cuomo C.A."/>
            <person name="Munoz J.F."/>
            <person name="Imamovic A."/>
            <person name="Priest M.E."/>
            <person name="Young S."/>
            <person name="Clay O.K."/>
            <person name="McEwen J.G."/>
        </authorList>
    </citation>
    <scope>NUCLEOTIDE SEQUENCE [LARGE SCALE GENOMIC DNA]</scope>
    <source>
        <strain evidence="7 8">UAMH 9510</strain>
    </source>
</reference>
<accession>A0A1J9PGB1</accession>
<dbReference type="PANTHER" id="PTHR11999">
    <property type="entry name" value="GROUP II PYRIDOXAL-5-PHOSPHATE DECARBOXYLASE"/>
    <property type="match status" value="1"/>
</dbReference>
<dbReference type="InterPro" id="IPR015421">
    <property type="entry name" value="PyrdxlP-dep_Trfase_major"/>
</dbReference>
<comment type="cofactor">
    <cofactor evidence="1 5 6">
        <name>pyridoxal 5'-phosphate</name>
        <dbReference type="ChEBI" id="CHEBI:597326"/>
    </cofactor>
</comment>
<protein>
    <recommendedName>
        <fullName evidence="9">Tyrosine decarboxylase</fullName>
    </recommendedName>
</protein>
<feature type="modified residue" description="N6-(pyridoxal phosphate)lysine" evidence="5">
    <location>
        <position position="333"/>
    </location>
</feature>
<dbReference type="InterPro" id="IPR002129">
    <property type="entry name" value="PyrdxlP-dep_de-COase"/>
</dbReference>
<dbReference type="PANTHER" id="PTHR11999:SF165">
    <property type="entry name" value="DECARBOXYLASE, PUTATIVE (AFU_ORTHOLOGUE AFUA_2G04980)-RELATED"/>
    <property type="match status" value="1"/>
</dbReference>
<dbReference type="SUPFAM" id="SSF53383">
    <property type="entry name" value="PLP-dependent transferases"/>
    <property type="match status" value="1"/>
</dbReference>
<evidence type="ECO:0000256" key="5">
    <source>
        <dbReference type="PIRSR" id="PIRSR602129-50"/>
    </source>
</evidence>
<dbReference type="InterPro" id="IPR015424">
    <property type="entry name" value="PyrdxlP-dep_Trfase"/>
</dbReference>
<evidence type="ECO:0000256" key="2">
    <source>
        <dbReference type="ARBA" id="ARBA00009533"/>
    </source>
</evidence>
<dbReference type="VEuPathDB" id="FungiDB:AJ78_04290"/>
<dbReference type="GO" id="GO:0030170">
    <property type="term" value="F:pyridoxal phosphate binding"/>
    <property type="evidence" value="ECO:0007669"/>
    <property type="project" value="InterPro"/>
</dbReference>
<keyword evidence="3 5" id="KW-0663">Pyridoxal phosphate</keyword>
<dbReference type="EMBL" id="LGRN01000156">
    <property type="protein sequence ID" value="OJD15449.1"/>
    <property type="molecule type" value="Genomic_DNA"/>
</dbReference>
<evidence type="ECO:0000256" key="1">
    <source>
        <dbReference type="ARBA" id="ARBA00001933"/>
    </source>
</evidence>
<dbReference type="AlphaFoldDB" id="A0A1J9PGB1"/>